<keyword evidence="1" id="KW-0143">Chaperone</keyword>
<dbReference type="Pfam" id="PF03927">
    <property type="entry name" value="NapD"/>
    <property type="match status" value="1"/>
</dbReference>
<comment type="caution">
    <text evidence="2">The sequence shown here is derived from an EMBL/GenBank/DDBJ whole genome shotgun (WGS) entry which is preliminary data.</text>
</comment>
<comment type="subunit">
    <text evidence="1">Interacts with the cytoplasmic NapA precursor.</text>
</comment>
<comment type="function">
    <text evidence="1">Chaperone for NapA, the catalytic subunit of the periplasmic nitrate reductase. It binds directly and specifically to the twin-arginine signal peptide of NapA, preventing premature interaction with the Tat translocase and premature export.</text>
</comment>
<evidence type="ECO:0000313" key="2">
    <source>
        <dbReference type="EMBL" id="OAG28043.1"/>
    </source>
</evidence>
<proteinExistence type="inferred from homology"/>
<comment type="subcellular location">
    <subcellularLocation>
        <location evidence="1">Cytoplasm</location>
    </subcellularLocation>
</comment>
<dbReference type="OrthoDB" id="7306089at2"/>
<protein>
    <recommendedName>
        <fullName evidence="1">Chaperone NapD</fullName>
    </recommendedName>
    <alternativeName>
        <fullName evidence="1">NapA signal peptide-binding chaperone NapD</fullName>
    </alternativeName>
</protein>
<dbReference type="HAMAP" id="MF_02200">
    <property type="entry name" value="NapD"/>
    <property type="match status" value="1"/>
</dbReference>
<reference evidence="2 3" key="1">
    <citation type="submission" date="2016-02" db="EMBL/GenBank/DDBJ databases">
        <title>Draft genome sequence of Thermodesulfatator sp. S606.</title>
        <authorList>
            <person name="Lai Q."/>
            <person name="Cao J."/>
            <person name="Dupont S."/>
            <person name="Shao Z."/>
            <person name="Jebbar M."/>
            <person name="Alain K."/>
        </authorList>
    </citation>
    <scope>NUCLEOTIDE SEQUENCE [LARGE SCALE GENOMIC DNA]</scope>
    <source>
        <strain evidence="2 3">S606</strain>
    </source>
</reference>
<dbReference type="EMBL" id="LSFI01000014">
    <property type="protein sequence ID" value="OAG28043.1"/>
    <property type="molecule type" value="Genomic_DNA"/>
</dbReference>
<keyword evidence="3" id="KW-1185">Reference proteome</keyword>
<dbReference type="Gene3D" id="3.30.70.920">
    <property type="match status" value="1"/>
</dbReference>
<organism evidence="2 3">
    <name type="scientific">Thermodesulfatator autotrophicus</name>
    <dbReference type="NCBI Taxonomy" id="1795632"/>
    <lineage>
        <taxon>Bacteria</taxon>
        <taxon>Pseudomonadati</taxon>
        <taxon>Thermodesulfobacteriota</taxon>
        <taxon>Thermodesulfobacteria</taxon>
        <taxon>Thermodesulfobacteriales</taxon>
        <taxon>Thermodesulfatatoraceae</taxon>
        <taxon>Thermodesulfatator</taxon>
    </lineage>
</organism>
<keyword evidence="1" id="KW-0963">Cytoplasm</keyword>
<gene>
    <name evidence="1" type="primary">napD</name>
    <name evidence="2" type="ORF">TH606_03710</name>
</gene>
<dbReference type="GO" id="GO:0005737">
    <property type="term" value="C:cytoplasm"/>
    <property type="evidence" value="ECO:0007669"/>
    <property type="project" value="UniProtKB-SubCell"/>
</dbReference>
<dbReference type="RefSeq" id="WP_068541384.1">
    <property type="nucleotide sequence ID" value="NZ_LSFI01000014.1"/>
</dbReference>
<comment type="similarity">
    <text evidence="1">Belongs to the NapD family.</text>
</comment>
<dbReference type="AlphaFoldDB" id="A0A177E7W2"/>
<dbReference type="STRING" id="1795632.TH606_03710"/>
<accession>A0A177E7W2</accession>
<dbReference type="InterPro" id="IPR005623">
    <property type="entry name" value="Chaperone_NapD_NO3_reduct"/>
</dbReference>
<dbReference type="Proteomes" id="UP000076964">
    <property type="component" value="Unassembled WGS sequence"/>
</dbReference>
<sequence length="99" mass="11027">MPIGGFVVHVIPDKKDKVLDSLAGFQSLTIYGHDEKGHVIVVLDTATSEEMERLVDKIGEIDGVINCDLAYLHGEDEVEKIESGEYKPKIRFSRVKKDA</sequence>
<dbReference type="GO" id="GO:0051224">
    <property type="term" value="P:negative regulation of protein transport"/>
    <property type="evidence" value="ECO:0007669"/>
    <property type="project" value="UniProtKB-UniRule"/>
</dbReference>
<name>A0A177E7W2_9BACT</name>
<evidence type="ECO:0000313" key="3">
    <source>
        <dbReference type="Proteomes" id="UP000076964"/>
    </source>
</evidence>
<evidence type="ECO:0000256" key="1">
    <source>
        <dbReference type="HAMAP-Rule" id="MF_02200"/>
    </source>
</evidence>
<dbReference type="GO" id="GO:0005048">
    <property type="term" value="F:signal sequence binding"/>
    <property type="evidence" value="ECO:0007669"/>
    <property type="project" value="UniProtKB-UniRule"/>
</dbReference>